<proteinExistence type="inferred from homology"/>
<gene>
    <name evidence="11" type="ORF">PYW07_011694</name>
</gene>
<evidence type="ECO:0000256" key="1">
    <source>
        <dbReference type="ARBA" id="ARBA00003195"/>
    </source>
</evidence>
<evidence type="ECO:0000313" key="12">
    <source>
        <dbReference type="Proteomes" id="UP001231518"/>
    </source>
</evidence>
<dbReference type="AlphaFoldDB" id="A0AAD7Y6K8"/>
<dbReference type="PANTHER" id="PTHR13344:SF0">
    <property type="entry name" value="NADH DEHYDROGENASE [UBIQUINONE] 1 ALPHA SUBCOMPLEX SUBUNIT 8"/>
    <property type="match status" value="1"/>
</dbReference>
<comment type="similarity">
    <text evidence="2 9">Belongs to the complex I NDUFA8 subunit family.</text>
</comment>
<dbReference type="Proteomes" id="UP001231518">
    <property type="component" value="Chromosome 29"/>
</dbReference>
<dbReference type="PROSITE" id="PS51808">
    <property type="entry name" value="CHCH"/>
    <property type="match status" value="1"/>
</dbReference>
<evidence type="ECO:0000256" key="8">
    <source>
        <dbReference type="ARBA" id="ARBA00023157"/>
    </source>
</evidence>
<feature type="region of interest" description="Disordered" evidence="10">
    <location>
        <begin position="140"/>
        <end position="162"/>
    </location>
</feature>
<evidence type="ECO:0000256" key="6">
    <source>
        <dbReference type="ARBA" id="ARBA00022982"/>
    </source>
</evidence>
<keyword evidence="4 9" id="KW-0679">Respiratory chain</keyword>
<dbReference type="PIRSF" id="PIRSF017016">
    <property type="entry name" value="NDUA8"/>
    <property type="match status" value="1"/>
</dbReference>
<comment type="function">
    <text evidence="1 9">Accessory subunit of the mitochondrial membrane respiratory chain NADH dehydrogenase (Complex I), that is believed not to be involved in catalysis. Complex I functions in the transfer of electrons from NADH to the respiratory chain. The immediate electron acceptor for the enzyme is believed to be ubiquinone.</text>
</comment>
<evidence type="ECO:0000256" key="5">
    <source>
        <dbReference type="ARBA" id="ARBA00022737"/>
    </source>
</evidence>
<keyword evidence="6 9" id="KW-0249">Electron transport</keyword>
<sequence length="176" mass="20159">MVVSMDVHLPEDSELTVNEVNLSTSTLLAGAFHLGKYCENANNEFMLCRMEEKDPRKCINEGKAVTACTMEFFRKVKKSCLDEFNQYSNCVDKSSGDYSLKHCRKTQGVFDKCVFEKLNIERPAFGYFCEARVHDSKRPKPLEEPKAVYPDATPALPEDADKKPARFGSRFYWMTE</sequence>
<reference evidence="11" key="1">
    <citation type="submission" date="2023-03" db="EMBL/GenBank/DDBJ databases">
        <title>Chromosome-level genomes of two armyworms, Mythimna separata and Mythimna loreyi, provide insights into the biosynthesis and reception of sex pheromones.</title>
        <authorList>
            <person name="Zhao H."/>
        </authorList>
    </citation>
    <scope>NUCLEOTIDE SEQUENCE</scope>
    <source>
        <strain evidence="11">BeijingLab</strain>
        <tissue evidence="11">Pupa</tissue>
    </source>
</reference>
<evidence type="ECO:0000256" key="7">
    <source>
        <dbReference type="ARBA" id="ARBA00023128"/>
    </source>
</evidence>
<evidence type="ECO:0000256" key="2">
    <source>
        <dbReference type="ARBA" id="ARBA00010705"/>
    </source>
</evidence>
<dbReference type="GO" id="GO:0005743">
    <property type="term" value="C:mitochondrial inner membrane"/>
    <property type="evidence" value="ECO:0007669"/>
    <property type="project" value="UniProtKB-SubCell"/>
</dbReference>
<organism evidence="11 12">
    <name type="scientific">Mythimna separata</name>
    <name type="common">Oriental armyworm</name>
    <name type="synonym">Pseudaletia separata</name>
    <dbReference type="NCBI Taxonomy" id="271217"/>
    <lineage>
        <taxon>Eukaryota</taxon>
        <taxon>Metazoa</taxon>
        <taxon>Ecdysozoa</taxon>
        <taxon>Arthropoda</taxon>
        <taxon>Hexapoda</taxon>
        <taxon>Insecta</taxon>
        <taxon>Pterygota</taxon>
        <taxon>Neoptera</taxon>
        <taxon>Endopterygota</taxon>
        <taxon>Lepidoptera</taxon>
        <taxon>Glossata</taxon>
        <taxon>Ditrysia</taxon>
        <taxon>Noctuoidea</taxon>
        <taxon>Noctuidae</taxon>
        <taxon>Noctuinae</taxon>
        <taxon>Hadenini</taxon>
        <taxon>Mythimna</taxon>
    </lineage>
</organism>
<dbReference type="PANTHER" id="PTHR13344">
    <property type="entry name" value="NADH-UBIQUINONE OXIDOREDUCTASE"/>
    <property type="match status" value="1"/>
</dbReference>
<comment type="subcellular location">
    <subcellularLocation>
        <location evidence="9">Mitochondrion inner membrane</location>
    </subcellularLocation>
</comment>
<keyword evidence="9" id="KW-0999">Mitochondrion inner membrane</keyword>
<comment type="caution">
    <text evidence="11">The sequence shown here is derived from an EMBL/GenBank/DDBJ whole genome shotgun (WGS) entry which is preliminary data.</text>
</comment>
<evidence type="ECO:0000256" key="9">
    <source>
        <dbReference type="PIRNR" id="PIRNR017016"/>
    </source>
</evidence>
<keyword evidence="9" id="KW-0472">Membrane</keyword>
<keyword evidence="3 9" id="KW-0813">Transport</keyword>
<keyword evidence="5" id="KW-0677">Repeat</keyword>
<name>A0AAD7Y6K8_MYTSE</name>
<evidence type="ECO:0000256" key="10">
    <source>
        <dbReference type="SAM" id="MobiDB-lite"/>
    </source>
</evidence>
<accession>A0AAD7Y6K8</accession>
<dbReference type="GO" id="GO:0006120">
    <property type="term" value="P:mitochondrial electron transport, NADH to ubiquinone"/>
    <property type="evidence" value="ECO:0007669"/>
    <property type="project" value="InterPro"/>
</dbReference>
<keyword evidence="8" id="KW-1015">Disulfide bond</keyword>
<dbReference type="EMBL" id="JARGEI010000031">
    <property type="protein sequence ID" value="KAJ8704506.1"/>
    <property type="molecule type" value="Genomic_DNA"/>
</dbReference>
<evidence type="ECO:0000256" key="4">
    <source>
        <dbReference type="ARBA" id="ARBA00022660"/>
    </source>
</evidence>
<evidence type="ECO:0000313" key="11">
    <source>
        <dbReference type="EMBL" id="KAJ8704506.1"/>
    </source>
</evidence>
<evidence type="ECO:0000256" key="3">
    <source>
        <dbReference type="ARBA" id="ARBA00022448"/>
    </source>
</evidence>
<keyword evidence="12" id="KW-1185">Reference proteome</keyword>
<keyword evidence="7 9" id="KW-0496">Mitochondrion</keyword>
<dbReference type="InterPro" id="IPR016680">
    <property type="entry name" value="NDUFA8"/>
</dbReference>
<protein>
    <recommendedName>
        <fullName evidence="9">NADH dehydrogenase [ubiquinone] 1 alpha subcomplex subunit 8</fullName>
    </recommendedName>
</protein>